<evidence type="ECO:0000313" key="3">
    <source>
        <dbReference type="EnsemblMetazoa" id="GAUT022468-PA"/>
    </source>
</evidence>
<evidence type="ECO:0000256" key="1">
    <source>
        <dbReference type="SAM" id="MobiDB-lite"/>
    </source>
</evidence>
<name>A0A1A9V160_GLOAU</name>
<dbReference type="STRING" id="7395.A0A1A9V160"/>
<feature type="transmembrane region" description="Helical" evidence="2">
    <location>
        <begin position="380"/>
        <end position="402"/>
    </location>
</feature>
<feature type="transmembrane region" description="Helical" evidence="2">
    <location>
        <begin position="336"/>
        <end position="359"/>
    </location>
</feature>
<proteinExistence type="predicted"/>
<dbReference type="AlphaFoldDB" id="A0A1A9V160"/>
<reference evidence="3" key="1">
    <citation type="submission" date="2020-05" db="UniProtKB">
        <authorList>
            <consortium name="EnsemblMetazoa"/>
        </authorList>
    </citation>
    <scope>IDENTIFICATION</scope>
    <source>
        <strain evidence="3">TTRI</strain>
    </source>
</reference>
<dbReference type="InterPro" id="IPR028054">
    <property type="entry name" value="DUF4481"/>
</dbReference>
<keyword evidence="2" id="KW-0472">Membrane</keyword>
<dbReference type="PANTHER" id="PTHR31193">
    <property type="entry name" value="TRANSMEMBRANE PROTEIN C9ORF91"/>
    <property type="match status" value="1"/>
</dbReference>
<organism evidence="3 4">
    <name type="scientific">Glossina austeni</name>
    <name type="common">Savannah tsetse fly</name>
    <dbReference type="NCBI Taxonomy" id="7395"/>
    <lineage>
        <taxon>Eukaryota</taxon>
        <taxon>Metazoa</taxon>
        <taxon>Ecdysozoa</taxon>
        <taxon>Arthropoda</taxon>
        <taxon>Hexapoda</taxon>
        <taxon>Insecta</taxon>
        <taxon>Pterygota</taxon>
        <taxon>Neoptera</taxon>
        <taxon>Endopterygota</taxon>
        <taxon>Diptera</taxon>
        <taxon>Brachycera</taxon>
        <taxon>Muscomorpha</taxon>
        <taxon>Hippoboscoidea</taxon>
        <taxon>Glossinidae</taxon>
        <taxon>Glossina</taxon>
    </lineage>
</organism>
<feature type="region of interest" description="Disordered" evidence="1">
    <location>
        <begin position="1"/>
        <end position="20"/>
    </location>
</feature>
<dbReference type="EnsemblMetazoa" id="GAUT022468-RA">
    <property type="protein sequence ID" value="GAUT022468-PA"/>
    <property type="gene ID" value="GAUT022468"/>
</dbReference>
<feature type="region of interest" description="Disordered" evidence="1">
    <location>
        <begin position="169"/>
        <end position="247"/>
    </location>
</feature>
<dbReference type="PANTHER" id="PTHR31193:SF1">
    <property type="entry name" value="TRANSMEMBRANE PROTEIN 268"/>
    <property type="match status" value="1"/>
</dbReference>
<keyword evidence="2" id="KW-1133">Transmembrane helix</keyword>
<keyword evidence="4" id="KW-1185">Reference proteome</keyword>
<evidence type="ECO:0000256" key="2">
    <source>
        <dbReference type="SAM" id="Phobius"/>
    </source>
</evidence>
<feature type="region of interest" description="Disordered" evidence="1">
    <location>
        <begin position="60"/>
        <end position="147"/>
    </location>
</feature>
<sequence>MSLNPSDHTTNTNITQHPLQDVTDSLSSADRVDSLLPQNIAAKSLSKENWVKFDDDVNANTDGSVSGENKTVNYNNNSNDNSDQNTRESETTNRLQTPSPIPPPIASKRQTAVKVKPDVVGDIPTNLNSQSNTEINSTATTKQPYLPTATQTAPAVLPTESIHVNLNASGKTQQPNSQHQQQQHHNQKPKTPTKAASAAIVSPHGITNSNNNNNSISNSPKQLQQQQQQQQQQQYNQLPHLSNNGTTSSTAVVATINNSHSNNSPSRHVTLPVESQPPMRTIELSTGRIREGFANGDVIVTLLPANTKWPWITPAVFRPELVPEELMAQGLTVGGMLIKVFSIAFLNSCLAFLVLQLTVEEYVHAMETLVNDYRFTVYNICYKRILVCWILFAFTVLLTLLFSGLQGVALFSLGVGWLFLNAAAIFLCMWIKLRLARGLEKCLARVNKQLIKHKILLILDDRGRISCHKVNLCFLYFDSTQCVNFLNEFLEQTEQNGGEAIKAGWEAKLDIDLNDIVIQGSNPVRLSRKQAVAQELYLSYLQRWGKDFLRRRLDWTVQEAGVHETPRHLQSSICPCQYEEEERGVQLYLRYASRWGMEALRGLVDVTPLEPGRHCGQFQCPCQYIKEHLQCKPRGKLKCFNFVYWVLASERYD</sequence>
<dbReference type="VEuPathDB" id="VectorBase:GAUT022468"/>
<protein>
    <submittedName>
        <fullName evidence="3">Uncharacterized protein</fullName>
    </submittedName>
</protein>
<feature type="compositionally biased region" description="Polar residues" evidence="1">
    <location>
        <begin position="60"/>
        <end position="72"/>
    </location>
</feature>
<feature type="compositionally biased region" description="Low complexity" evidence="1">
    <location>
        <begin position="171"/>
        <end position="199"/>
    </location>
</feature>
<dbReference type="Pfam" id="PF14800">
    <property type="entry name" value="DUF4481"/>
    <property type="match status" value="1"/>
</dbReference>
<keyword evidence="2" id="KW-0812">Transmembrane</keyword>
<evidence type="ECO:0000313" key="4">
    <source>
        <dbReference type="Proteomes" id="UP000078200"/>
    </source>
</evidence>
<feature type="transmembrane region" description="Helical" evidence="2">
    <location>
        <begin position="408"/>
        <end position="431"/>
    </location>
</feature>
<feature type="compositionally biased region" description="Low complexity" evidence="1">
    <location>
        <begin position="73"/>
        <end position="84"/>
    </location>
</feature>
<feature type="compositionally biased region" description="Polar residues" evidence="1">
    <location>
        <begin position="125"/>
        <end position="147"/>
    </location>
</feature>
<accession>A0A1A9V160</accession>
<dbReference type="Proteomes" id="UP000078200">
    <property type="component" value="Unassembled WGS sequence"/>
</dbReference>
<feature type="compositionally biased region" description="Polar residues" evidence="1">
    <location>
        <begin position="235"/>
        <end position="247"/>
    </location>
</feature>
<feature type="compositionally biased region" description="Low complexity" evidence="1">
    <location>
        <begin position="208"/>
        <end position="234"/>
    </location>
</feature>